<evidence type="ECO:0000256" key="4">
    <source>
        <dbReference type="PROSITE-ProRule" id="PRU00134"/>
    </source>
</evidence>
<evidence type="ECO:0000256" key="3">
    <source>
        <dbReference type="ARBA" id="ARBA00022833"/>
    </source>
</evidence>
<keyword evidence="1" id="KW-0479">Metal-binding</keyword>
<sequence>MLSPGHARLWDYFYPFGNTAAVCLTQALPPEKKADMLLLGCGDVRNILFTSTVGYWSSHALAARNILLVTLIVDDPDGERDDNWDIYYHVFLNDSCYDRLIGQATKLHSLCSSLETWRASKYGKLIRFCDHGTLTRVAQVWAFYIFVAPHRQSWINTTFKDAVDTRKGKVAGISYVIPGVRNATPTGVKAAVHIYELHEHFWRHGSLHLDSTARSQATFANPMFVSSLHETMDLHQGLDPLLGFHTSTAYVPLAADPASTPEETGSEDVVVAAKAEFRAWSNTFRTRAEEYLTLRFFAGDALSFCHTLQHRRVTGSATTASWYRSRHHTMDPLVLVDDDYGTDGTAPVSFDVVDTSDLADCLGILNLLVATSPLLDNDASSCLYTDILARHGEATHQGTFSELVGGHAATVSLLLGLFPMEYWTNTASSSIGDDHLLLVGADQWKSEATSNPQFLRITWRRPPSTPGLGIEPLHVNEISLSLILYKIYADMFLGEDVTTSSENSTLPGAERTSLSFYTRAGFVSLLSLVKRRVVTDWDQAMQALLAKVESNSIVMVGMNFMQELFLYMHLLDVYSVGTFKYFDDFRVSMSLEPKRCSGLLGWQNLPPCVCITLKVPRLALREFTSPNPRQLGSIAVQAAVQSFPKSPTAWFNAFAAVQLCFGTLSTSGTPFSNSFELSVKENLLGWLGECPLYVSFRVPSWIILREPQTAIVSFGPQRNPFTADRSAPTLGPELVMFEKPLGDTTHVYISKHPPNLRGFIKVPGFAKDVFTPQILTGAEAKTSITASVNSATAWIDNLTARLELSGALRAAVAHRKSAIVTLLPPSHCEVRVDHTVLDVTFPLPTGDLTAYIEPAGHLIELSGPIINNPATSPTSAFTSPLIFPPFSTTLHHGPVIPICWTAPYITLSKCPKLSTANPVALSRLSFLRPHIDMMFSARETRMGKSSALQPLMFATEEERGRLKFKLSLARLFSEVAGFAVIRPSSWTPRRDNGGDLKFDGVYTLRDGSGSRLVIFVESFRLDLARRTVVLDCAVLVFTLAVLPALSEWLRPQATDADSTGGGAVIADVDAEEMRVWKETLPSWVERCREWMHREGCEYGREGKWKAPVGRLDDPCGEVVCGCGRGVFPAGWKLDSQLWNAAKEHCVRAAISPLFASALAEDTGELGEKAETEGVIGCRACGKKMTKEGGELKDCNKCLKVKYCGRACQRADLKRHKPECGASKE</sequence>
<dbReference type="PANTHER" id="PTHR10237:SF15">
    <property type="entry name" value="LD37257P"/>
    <property type="match status" value="1"/>
</dbReference>
<dbReference type="AlphaFoldDB" id="A0AAN6T080"/>
<evidence type="ECO:0000256" key="1">
    <source>
        <dbReference type="ARBA" id="ARBA00022723"/>
    </source>
</evidence>
<dbReference type="GO" id="GO:0008270">
    <property type="term" value="F:zinc ion binding"/>
    <property type="evidence" value="ECO:0007669"/>
    <property type="project" value="UniProtKB-KW"/>
</dbReference>
<name>A0AAN6T080_9PEZI</name>
<protein>
    <recommendedName>
        <fullName evidence="5">MYND-type domain-containing protein</fullName>
    </recommendedName>
</protein>
<comment type="caution">
    <text evidence="6">The sequence shown here is derived from an EMBL/GenBank/DDBJ whole genome shotgun (WGS) entry which is preliminary data.</text>
</comment>
<dbReference type="InterPro" id="IPR002893">
    <property type="entry name" value="Znf_MYND"/>
</dbReference>
<dbReference type="GO" id="GO:0000981">
    <property type="term" value="F:DNA-binding transcription factor activity, RNA polymerase II-specific"/>
    <property type="evidence" value="ECO:0007669"/>
    <property type="project" value="TreeGrafter"/>
</dbReference>
<keyword evidence="2 4" id="KW-0863">Zinc-finger</keyword>
<dbReference type="SUPFAM" id="SSF144232">
    <property type="entry name" value="HIT/MYND zinc finger-like"/>
    <property type="match status" value="1"/>
</dbReference>
<reference evidence="6" key="2">
    <citation type="submission" date="2023-05" db="EMBL/GenBank/DDBJ databases">
        <authorList>
            <consortium name="Lawrence Berkeley National Laboratory"/>
            <person name="Steindorff A."/>
            <person name="Hensen N."/>
            <person name="Bonometti L."/>
            <person name="Westerberg I."/>
            <person name="Brannstrom I.O."/>
            <person name="Guillou S."/>
            <person name="Cros-Aarteil S."/>
            <person name="Calhoun S."/>
            <person name="Haridas S."/>
            <person name="Kuo A."/>
            <person name="Mondo S."/>
            <person name="Pangilinan J."/>
            <person name="Riley R."/>
            <person name="Labutti K."/>
            <person name="Andreopoulos B."/>
            <person name="Lipzen A."/>
            <person name="Chen C."/>
            <person name="Yanf M."/>
            <person name="Daum C."/>
            <person name="Ng V."/>
            <person name="Clum A."/>
            <person name="Ohm R."/>
            <person name="Martin F."/>
            <person name="Silar P."/>
            <person name="Natvig D."/>
            <person name="Lalanne C."/>
            <person name="Gautier V."/>
            <person name="Ament-Velasquez S.L."/>
            <person name="Kruys A."/>
            <person name="Hutchinson M.I."/>
            <person name="Powell A.J."/>
            <person name="Barry K."/>
            <person name="Miller A.N."/>
            <person name="Grigoriev I.V."/>
            <person name="Debuchy R."/>
            <person name="Gladieux P."/>
            <person name="Thoren M.H."/>
            <person name="Johannesson H."/>
        </authorList>
    </citation>
    <scope>NUCLEOTIDE SEQUENCE</scope>
    <source>
        <strain evidence="6">CBS 757.83</strain>
    </source>
</reference>
<dbReference type="PANTHER" id="PTHR10237">
    <property type="entry name" value="DEFORMED EPIDERMAL AUTOREGULATORY FACTOR 1 HOMOLOG SUPPRESSIN"/>
    <property type="match status" value="1"/>
</dbReference>
<dbReference type="Gene3D" id="6.10.140.2220">
    <property type="match status" value="1"/>
</dbReference>
<feature type="domain" description="MYND-type" evidence="5">
    <location>
        <begin position="1177"/>
        <end position="1219"/>
    </location>
</feature>
<dbReference type="Pfam" id="PF01753">
    <property type="entry name" value="zf-MYND"/>
    <property type="match status" value="1"/>
</dbReference>
<dbReference type="PROSITE" id="PS50865">
    <property type="entry name" value="ZF_MYND_2"/>
    <property type="match status" value="1"/>
</dbReference>
<dbReference type="InterPro" id="IPR027974">
    <property type="entry name" value="DUF4470"/>
</dbReference>
<dbReference type="Pfam" id="PF14737">
    <property type="entry name" value="DUF4470"/>
    <property type="match status" value="1"/>
</dbReference>
<evidence type="ECO:0000313" key="7">
    <source>
        <dbReference type="Proteomes" id="UP001305647"/>
    </source>
</evidence>
<dbReference type="InterPro" id="IPR024119">
    <property type="entry name" value="TF_DEAF-1"/>
</dbReference>
<accession>A0AAN6T080</accession>
<evidence type="ECO:0000259" key="5">
    <source>
        <dbReference type="PROSITE" id="PS50865"/>
    </source>
</evidence>
<evidence type="ECO:0000313" key="6">
    <source>
        <dbReference type="EMBL" id="KAK4099254.1"/>
    </source>
</evidence>
<gene>
    <name evidence="6" type="ORF">N658DRAFT_475678</name>
</gene>
<dbReference type="Proteomes" id="UP001305647">
    <property type="component" value="Unassembled WGS sequence"/>
</dbReference>
<keyword evidence="7" id="KW-1185">Reference proteome</keyword>
<reference evidence="6" key="1">
    <citation type="journal article" date="2023" name="Mol. Phylogenet. Evol.">
        <title>Genome-scale phylogeny and comparative genomics of the fungal order Sordariales.</title>
        <authorList>
            <person name="Hensen N."/>
            <person name="Bonometti L."/>
            <person name="Westerberg I."/>
            <person name="Brannstrom I.O."/>
            <person name="Guillou S."/>
            <person name="Cros-Aarteil S."/>
            <person name="Calhoun S."/>
            <person name="Haridas S."/>
            <person name="Kuo A."/>
            <person name="Mondo S."/>
            <person name="Pangilinan J."/>
            <person name="Riley R."/>
            <person name="LaButti K."/>
            <person name="Andreopoulos B."/>
            <person name="Lipzen A."/>
            <person name="Chen C."/>
            <person name="Yan M."/>
            <person name="Daum C."/>
            <person name="Ng V."/>
            <person name="Clum A."/>
            <person name="Steindorff A."/>
            <person name="Ohm R.A."/>
            <person name="Martin F."/>
            <person name="Silar P."/>
            <person name="Natvig D.O."/>
            <person name="Lalanne C."/>
            <person name="Gautier V."/>
            <person name="Ament-Velasquez S.L."/>
            <person name="Kruys A."/>
            <person name="Hutchinson M.I."/>
            <person name="Powell A.J."/>
            <person name="Barry K."/>
            <person name="Miller A.N."/>
            <person name="Grigoriev I.V."/>
            <person name="Debuchy R."/>
            <person name="Gladieux P."/>
            <person name="Hiltunen Thoren M."/>
            <person name="Johannesson H."/>
        </authorList>
    </citation>
    <scope>NUCLEOTIDE SEQUENCE</scope>
    <source>
        <strain evidence="6">CBS 757.83</strain>
    </source>
</reference>
<organism evidence="6 7">
    <name type="scientific">Parathielavia hyrcaniae</name>
    <dbReference type="NCBI Taxonomy" id="113614"/>
    <lineage>
        <taxon>Eukaryota</taxon>
        <taxon>Fungi</taxon>
        <taxon>Dikarya</taxon>
        <taxon>Ascomycota</taxon>
        <taxon>Pezizomycotina</taxon>
        <taxon>Sordariomycetes</taxon>
        <taxon>Sordariomycetidae</taxon>
        <taxon>Sordariales</taxon>
        <taxon>Chaetomiaceae</taxon>
        <taxon>Parathielavia</taxon>
    </lineage>
</organism>
<proteinExistence type="predicted"/>
<keyword evidence="3" id="KW-0862">Zinc</keyword>
<evidence type="ECO:0000256" key="2">
    <source>
        <dbReference type="ARBA" id="ARBA00022771"/>
    </source>
</evidence>
<dbReference type="EMBL" id="MU863651">
    <property type="protein sequence ID" value="KAK4099254.1"/>
    <property type="molecule type" value="Genomic_DNA"/>
</dbReference>
<dbReference type="PROSITE" id="PS01360">
    <property type="entry name" value="ZF_MYND_1"/>
    <property type="match status" value="1"/>
</dbReference>
<dbReference type="GO" id="GO:0005634">
    <property type="term" value="C:nucleus"/>
    <property type="evidence" value="ECO:0007669"/>
    <property type="project" value="TreeGrafter"/>
</dbReference>